<comment type="similarity">
    <text evidence="1">Belongs to the barstar family.</text>
</comment>
<feature type="domain" description="Barstar (barnase inhibitor)" evidence="2">
    <location>
        <begin position="40"/>
        <end position="132"/>
    </location>
</feature>
<evidence type="ECO:0000256" key="1">
    <source>
        <dbReference type="ARBA" id="ARBA00006845"/>
    </source>
</evidence>
<evidence type="ECO:0000313" key="4">
    <source>
        <dbReference type="Proteomes" id="UP000264036"/>
    </source>
</evidence>
<dbReference type="SUPFAM" id="SSF52038">
    <property type="entry name" value="Barstar-related"/>
    <property type="match status" value="1"/>
</dbReference>
<reference evidence="3 4" key="1">
    <citation type="journal article" date="2018" name="Nat. Biotechnol.">
        <title>A standardized bacterial taxonomy based on genome phylogeny substantially revises the tree of life.</title>
        <authorList>
            <person name="Parks D.H."/>
            <person name="Chuvochina M."/>
            <person name="Waite D.W."/>
            <person name="Rinke C."/>
            <person name="Skarshewski A."/>
            <person name="Chaumeil P.A."/>
            <person name="Hugenholtz P."/>
        </authorList>
    </citation>
    <scope>NUCLEOTIDE SEQUENCE [LARGE SCALE GENOMIC DNA]</scope>
    <source>
        <strain evidence="3">UBA10707</strain>
    </source>
</reference>
<dbReference type="InterPro" id="IPR000468">
    <property type="entry name" value="Barstar"/>
</dbReference>
<evidence type="ECO:0000259" key="2">
    <source>
        <dbReference type="Pfam" id="PF01337"/>
    </source>
</evidence>
<dbReference type="AlphaFoldDB" id="A0A356LDZ5"/>
<dbReference type="InterPro" id="IPR035905">
    <property type="entry name" value="Barstar-like_sf"/>
</dbReference>
<accession>A0A356LDZ5</accession>
<sequence>MNKKTGTALKAILETGGAIKEKTIGLNELKAHAEKAGLAYFEADCDKARSCSAVLRAIAKAVDYPVFFGSNMDALLDCLGETLLEQKGGMVLALRRLHSEDDSLLEHIDALKGVLNDTVEYGDDNGRVFSYMVEHAGKHEAAEPGRAPRPYAQSD</sequence>
<name>A0A356LDZ5_9BURK</name>
<protein>
    <recommendedName>
        <fullName evidence="2">Barstar (barnase inhibitor) domain-containing protein</fullName>
    </recommendedName>
</protein>
<dbReference type="Proteomes" id="UP000264036">
    <property type="component" value="Unassembled WGS sequence"/>
</dbReference>
<evidence type="ECO:0000313" key="3">
    <source>
        <dbReference type="EMBL" id="HBP29197.1"/>
    </source>
</evidence>
<proteinExistence type="inferred from homology"/>
<comment type="caution">
    <text evidence="3">The sequence shown here is derived from an EMBL/GenBank/DDBJ whole genome shotgun (WGS) entry which is preliminary data.</text>
</comment>
<gene>
    <name evidence="3" type="ORF">DD666_07255</name>
</gene>
<dbReference type="EMBL" id="DOEK01000016">
    <property type="protein sequence ID" value="HBP29197.1"/>
    <property type="molecule type" value="Genomic_DNA"/>
</dbReference>
<dbReference type="Gene3D" id="3.30.370.10">
    <property type="entry name" value="Barstar-like"/>
    <property type="match status" value="1"/>
</dbReference>
<dbReference type="Pfam" id="PF01337">
    <property type="entry name" value="Barstar"/>
    <property type="match status" value="1"/>
</dbReference>
<organism evidence="3 4">
    <name type="scientific">Advenella kashmirensis</name>
    <dbReference type="NCBI Taxonomy" id="310575"/>
    <lineage>
        <taxon>Bacteria</taxon>
        <taxon>Pseudomonadati</taxon>
        <taxon>Pseudomonadota</taxon>
        <taxon>Betaproteobacteria</taxon>
        <taxon>Burkholderiales</taxon>
        <taxon>Alcaligenaceae</taxon>
    </lineage>
</organism>